<dbReference type="RefSeq" id="WP_036756209.1">
    <property type="nucleotide sequence ID" value="NZ_JAGSGC010000008.1"/>
</dbReference>
<name>A0A066RLQ8_9GAMM</name>
<accession>A0A066RLQ8</accession>
<dbReference type="STRING" id="1654360.EA58_19190"/>
<dbReference type="AlphaFoldDB" id="A0A066RLQ8"/>
<evidence type="ECO:0000313" key="2">
    <source>
        <dbReference type="Proteomes" id="UP000027192"/>
    </source>
</evidence>
<evidence type="ECO:0000313" key="1">
    <source>
        <dbReference type="EMBL" id="KDM90061.1"/>
    </source>
</evidence>
<gene>
    <name evidence="1" type="ORF">EA58_19190</name>
</gene>
<protein>
    <submittedName>
        <fullName evidence="1">Uncharacterized protein</fullName>
    </submittedName>
</protein>
<dbReference type="OrthoDB" id="6429459at2"/>
<reference evidence="1 2" key="1">
    <citation type="submission" date="2014-04" db="EMBL/GenBank/DDBJ databases">
        <title>Draft genome sequence of Photobacterium halotolerans S2753: a solonamide, ngercheumicin and holomycin producer.</title>
        <authorList>
            <person name="Machado H.R."/>
            <person name="Gram L."/>
        </authorList>
    </citation>
    <scope>NUCLEOTIDE SEQUENCE [LARGE SCALE GENOMIC DNA]</scope>
    <source>
        <strain evidence="1 2">S2753</strain>
    </source>
</reference>
<proteinExistence type="predicted"/>
<dbReference type="EMBL" id="JMIB01000038">
    <property type="protein sequence ID" value="KDM90061.1"/>
    <property type="molecule type" value="Genomic_DNA"/>
</dbReference>
<organism evidence="1 2">
    <name type="scientific">Photobacterium galatheae</name>
    <dbReference type="NCBI Taxonomy" id="1654360"/>
    <lineage>
        <taxon>Bacteria</taxon>
        <taxon>Pseudomonadati</taxon>
        <taxon>Pseudomonadota</taxon>
        <taxon>Gammaproteobacteria</taxon>
        <taxon>Vibrionales</taxon>
        <taxon>Vibrionaceae</taxon>
        <taxon>Photobacterium</taxon>
    </lineage>
</organism>
<dbReference type="Proteomes" id="UP000027192">
    <property type="component" value="Unassembled WGS sequence"/>
</dbReference>
<sequence>MIFSDDLIEDLWNGESAVCFFVNNRECYWLIDKKYNICLDGEKEYQAYLNKGYITKEQYDKACRDFRNGILKLNSENFMNYVDLDHVRNFSVDIFNNEVVLDYALCKKVENYLVYGDELSKEDFLLSQKIVCLLPLFYINFDRKLFMHMDWGRNHEDTIYESWSGSCGDFLSLIPDDQKYWIHQRKDFWKFKNI</sequence>
<keyword evidence="2" id="KW-1185">Reference proteome</keyword>
<comment type="caution">
    <text evidence="1">The sequence shown here is derived from an EMBL/GenBank/DDBJ whole genome shotgun (WGS) entry which is preliminary data.</text>
</comment>